<dbReference type="PROSITE" id="PS00636">
    <property type="entry name" value="DNAJ_1"/>
    <property type="match status" value="1"/>
</dbReference>
<organism evidence="4 5">
    <name type="scientific">Ponticaulis profundi</name>
    <dbReference type="NCBI Taxonomy" id="2665222"/>
    <lineage>
        <taxon>Bacteria</taxon>
        <taxon>Pseudomonadati</taxon>
        <taxon>Pseudomonadota</taxon>
        <taxon>Alphaproteobacteria</taxon>
        <taxon>Hyphomonadales</taxon>
        <taxon>Hyphomonadaceae</taxon>
        <taxon>Ponticaulis</taxon>
    </lineage>
</organism>
<keyword evidence="1" id="KW-0143">Chaperone</keyword>
<dbReference type="CDD" id="cd06257">
    <property type="entry name" value="DnaJ"/>
    <property type="match status" value="1"/>
</dbReference>
<dbReference type="SMART" id="SM00271">
    <property type="entry name" value="DnaJ"/>
    <property type="match status" value="1"/>
</dbReference>
<gene>
    <name evidence="4" type="ORF">ACFQDM_00790</name>
</gene>
<feature type="region of interest" description="Disordered" evidence="2">
    <location>
        <begin position="57"/>
        <end position="112"/>
    </location>
</feature>
<dbReference type="Gene3D" id="1.10.287.110">
    <property type="entry name" value="DnaJ domain"/>
    <property type="match status" value="1"/>
</dbReference>
<accession>A0ABW1S4Y1</accession>
<feature type="compositionally biased region" description="Basic and acidic residues" evidence="2">
    <location>
        <begin position="58"/>
        <end position="68"/>
    </location>
</feature>
<dbReference type="InterPro" id="IPR002939">
    <property type="entry name" value="DnaJ_C"/>
</dbReference>
<dbReference type="PRINTS" id="PR00625">
    <property type="entry name" value="JDOMAIN"/>
</dbReference>
<protein>
    <submittedName>
        <fullName evidence="4">DnaJ C-terminal domain-containing protein</fullName>
    </submittedName>
</protein>
<dbReference type="InterPro" id="IPR036869">
    <property type="entry name" value="J_dom_sf"/>
</dbReference>
<name>A0ABW1S4Y1_9PROT</name>
<dbReference type="SUPFAM" id="SSF46565">
    <property type="entry name" value="Chaperone J-domain"/>
    <property type="match status" value="1"/>
</dbReference>
<dbReference type="Proteomes" id="UP001596303">
    <property type="component" value="Unassembled WGS sequence"/>
</dbReference>
<dbReference type="InterPro" id="IPR018253">
    <property type="entry name" value="DnaJ_domain_CS"/>
</dbReference>
<dbReference type="PANTHER" id="PTHR43096:SF52">
    <property type="entry name" value="DNAJ HOMOLOG 1, MITOCHONDRIAL-RELATED"/>
    <property type="match status" value="1"/>
</dbReference>
<dbReference type="InterPro" id="IPR001623">
    <property type="entry name" value="DnaJ_domain"/>
</dbReference>
<proteinExistence type="predicted"/>
<dbReference type="PANTHER" id="PTHR43096">
    <property type="entry name" value="DNAJ HOMOLOG 1, MITOCHONDRIAL-RELATED"/>
    <property type="match status" value="1"/>
</dbReference>
<evidence type="ECO:0000259" key="3">
    <source>
        <dbReference type="PROSITE" id="PS50076"/>
    </source>
</evidence>
<dbReference type="SUPFAM" id="SSF49493">
    <property type="entry name" value="HSP40/DnaJ peptide-binding domain"/>
    <property type="match status" value="2"/>
</dbReference>
<feature type="domain" description="J" evidence="3">
    <location>
        <begin position="4"/>
        <end position="69"/>
    </location>
</feature>
<dbReference type="Gene3D" id="2.60.260.20">
    <property type="entry name" value="Urease metallochaperone UreE, N-terminal domain"/>
    <property type="match status" value="2"/>
</dbReference>
<feature type="compositionally biased region" description="Gly residues" evidence="2">
    <location>
        <begin position="84"/>
        <end position="112"/>
    </location>
</feature>
<dbReference type="EMBL" id="JBHSSW010000001">
    <property type="protein sequence ID" value="MFC6196589.1"/>
    <property type="molecule type" value="Genomic_DNA"/>
</dbReference>
<dbReference type="PROSITE" id="PS50076">
    <property type="entry name" value="DNAJ_2"/>
    <property type="match status" value="1"/>
</dbReference>
<evidence type="ECO:0000313" key="4">
    <source>
        <dbReference type="EMBL" id="MFC6196589.1"/>
    </source>
</evidence>
<evidence type="ECO:0000256" key="1">
    <source>
        <dbReference type="ARBA" id="ARBA00023186"/>
    </source>
</evidence>
<dbReference type="Pfam" id="PF01556">
    <property type="entry name" value="DnaJ_C"/>
    <property type="match status" value="1"/>
</dbReference>
<keyword evidence="5" id="KW-1185">Reference proteome</keyword>
<dbReference type="RefSeq" id="WP_377374183.1">
    <property type="nucleotide sequence ID" value="NZ_JBHSSW010000001.1"/>
</dbReference>
<reference evidence="5" key="1">
    <citation type="journal article" date="2019" name="Int. J. Syst. Evol. Microbiol.">
        <title>The Global Catalogue of Microorganisms (GCM) 10K type strain sequencing project: providing services to taxonomists for standard genome sequencing and annotation.</title>
        <authorList>
            <consortium name="The Broad Institute Genomics Platform"/>
            <consortium name="The Broad Institute Genome Sequencing Center for Infectious Disease"/>
            <person name="Wu L."/>
            <person name="Ma J."/>
        </authorList>
    </citation>
    <scope>NUCLEOTIDE SEQUENCE [LARGE SCALE GENOMIC DNA]</scope>
    <source>
        <strain evidence="5">CGMCC-1.15741</strain>
    </source>
</reference>
<dbReference type="CDD" id="cd10747">
    <property type="entry name" value="DnaJ_C"/>
    <property type="match status" value="1"/>
</dbReference>
<evidence type="ECO:0000313" key="5">
    <source>
        <dbReference type="Proteomes" id="UP001596303"/>
    </source>
</evidence>
<evidence type="ECO:0000256" key="2">
    <source>
        <dbReference type="SAM" id="MobiDB-lite"/>
    </source>
</evidence>
<dbReference type="InterPro" id="IPR008971">
    <property type="entry name" value="HSP40/DnaJ_pept-bd"/>
</dbReference>
<sequence length="312" mass="33489">MSWDPYAALGLSKGADAAAIKKAYRKLAKENHPDVRPNDPEAEETFKRATAAFNLLSDPDKKARYDRGEIDEEGQERAQFHGNPFGGGGGNPFGGGGGGFRSGHHGFGQGRGEPGVDGFEDLFSGLFGGGAAGGQRRRQSARGQDAKYVVDVDFMDAVTGAKRRLAMTDGKVLDVNIPAGVETGQKLRLRSQGHPGVGGAPPGDALLEVRIKKHPKFTRDGNDLRTKLPISIVEAVEGAKVQVETPMGRKSLSVPSGANSGGVLRMRGLGVQVKDKPGDLYIELQIMLPEKPSSDFKKFLKDWDQRDETPKR</sequence>
<dbReference type="Pfam" id="PF00226">
    <property type="entry name" value="DnaJ"/>
    <property type="match status" value="1"/>
</dbReference>
<comment type="caution">
    <text evidence="4">The sequence shown here is derived from an EMBL/GenBank/DDBJ whole genome shotgun (WGS) entry which is preliminary data.</text>
</comment>